<keyword evidence="1" id="KW-0472">Membrane</keyword>
<reference evidence="2" key="1">
    <citation type="submission" date="2023-07" db="EMBL/GenBank/DDBJ databases">
        <title>The genome sequence of Rhodocytophaga aerolata KACC 12507.</title>
        <authorList>
            <person name="Zhang X."/>
        </authorList>
    </citation>
    <scope>NUCLEOTIDE SEQUENCE</scope>
    <source>
        <strain evidence="2">KACC 12507</strain>
    </source>
</reference>
<comment type="caution">
    <text evidence="2">The sequence shown here is derived from an EMBL/GenBank/DDBJ whole genome shotgun (WGS) entry which is preliminary data.</text>
</comment>
<keyword evidence="1" id="KW-1133">Transmembrane helix</keyword>
<gene>
    <name evidence="2" type="ORF">Q0590_27945</name>
</gene>
<feature type="transmembrane region" description="Helical" evidence="1">
    <location>
        <begin position="71"/>
        <end position="95"/>
    </location>
</feature>
<protein>
    <recommendedName>
        <fullName evidence="4">DUF2975 domain-containing protein</fullName>
    </recommendedName>
</protein>
<feature type="transmembrane region" description="Helical" evidence="1">
    <location>
        <begin position="159"/>
        <end position="178"/>
    </location>
</feature>
<sequence length="198" mass="22826">MELDDLKNSWHQATGRVEKPQIITRAMLEKINRTKYRLRIKKIITAEISGSSVCLVAALYIGYSFNKLDTAFLQVTGVVAILLLLLLPTISFVSIRQLSKAGNFNKSYAETLKAFAVDKKRFIRLQKLNITFSYVLLLTMIVLLVKLFGGNDLSENKHFWLFSFPISYIFLLFYAKWVQKYYQQALQQAEELLAELNT</sequence>
<evidence type="ECO:0000313" key="2">
    <source>
        <dbReference type="EMBL" id="MDO1450145.1"/>
    </source>
</evidence>
<dbReference type="Proteomes" id="UP001168528">
    <property type="component" value="Unassembled WGS sequence"/>
</dbReference>
<feature type="transmembrane region" description="Helical" evidence="1">
    <location>
        <begin position="128"/>
        <end position="147"/>
    </location>
</feature>
<name>A0ABT8RH82_9BACT</name>
<keyword evidence="3" id="KW-1185">Reference proteome</keyword>
<keyword evidence="1" id="KW-0812">Transmembrane</keyword>
<organism evidence="2 3">
    <name type="scientific">Rhodocytophaga aerolata</name>
    <dbReference type="NCBI Taxonomy" id="455078"/>
    <lineage>
        <taxon>Bacteria</taxon>
        <taxon>Pseudomonadati</taxon>
        <taxon>Bacteroidota</taxon>
        <taxon>Cytophagia</taxon>
        <taxon>Cytophagales</taxon>
        <taxon>Rhodocytophagaceae</taxon>
        <taxon>Rhodocytophaga</taxon>
    </lineage>
</organism>
<evidence type="ECO:0008006" key="4">
    <source>
        <dbReference type="Google" id="ProtNLM"/>
    </source>
</evidence>
<evidence type="ECO:0000256" key="1">
    <source>
        <dbReference type="SAM" id="Phobius"/>
    </source>
</evidence>
<evidence type="ECO:0000313" key="3">
    <source>
        <dbReference type="Proteomes" id="UP001168528"/>
    </source>
</evidence>
<proteinExistence type="predicted"/>
<accession>A0ABT8RH82</accession>
<dbReference type="RefSeq" id="WP_302040948.1">
    <property type="nucleotide sequence ID" value="NZ_JAUKPO010000026.1"/>
</dbReference>
<feature type="transmembrane region" description="Helical" evidence="1">
    <location>
        <begin position="43"/>
        <end position="65"/>
    </location>
</feature>
<dbReference type="EMBL" id="JAUKPO010000026">
    <property type="protein sequence ID" value="MDO1450145.1"/>
    <property type="molecule type" value="Genomic_DNA"/>
</dbReference>